<dbReference type="InterPro" id="IPR007872">
    <property type="entry name" value="DPH_MB_dom"/>
</dbReference>
<dbReference type="InterPro" id="IPR036671">
    <property type="entry name" value="DPH_MB_sf"/>
</dbReference>
<dbReference type="Gene3D" id="3.10.660.10">
    <property type="entry name" value="DPH Zinc finger"/>
    <property type="match status" value="1"/>
</dbReference>
<evidence type="ECO:0000259" key="5">
    <source>
        <dbReference type="PROSITE" id="PS50076"/>
    </source>
</evidence>
<dbReference type="EMBL" id="CAXIEN010000032">
    <property type="protein sequence ID" value="CAL1268142.1"/>
    <property type="molecule type" value="Genomic_DNA"/>
</dbReference>
<dbReference type="Pfam" id="PF05207">
    <property type="entry name" value="Zn_ribbon_CSL"/>
    <property type="match status" value="1"/>
</dbReference>
<dbReference type="GO" id="GO:0001671">
    <property type="term" value="F:ATPase activator activity"/>
    <property type="evidence" value="ECO:0007669"/>
    <property type="project" value="TreeGrafter"/>
</dbReference>
<keyword evidence="8" id="KW-1185">Reference proteome</keyword>
<dbReference type="SUPFAM" id="SSF46565">
    <property type="entry name" value="Chaperone J-domain"/>
    <property type="match status" value="1"/>
</dbReference>
<dbReference type="PANTHER" id="PTHR45255">
    <property type="entry name" value="DNAJ HOMOLOG SUBFAMILY C MEMBER 24"/>
    <property type="match status" value="1"/>
</dbReference>
<protein>
    <submittedName>
        <fullName evidence="7">Uncharacterized protein</fullName>
    </submittedName>
</protein>
<organism evidence="7 8">
    <name type="scientific">Larinioides sclopetarius</name>
    <dbReference type="NCBI Taxonomy" id="280406"/>
    <lineage>
        <taxon>Eukaryota</taxon>
        <taxon>Metazoa</taxon>
        <taxon>Ecdysozoa</taxon>
        <taxon>Arthropoda</taxon>
        <taxon>Chelicerata</taxon>
        <taxon>Arachnida</taxon>
        <taxon>Araneae</taxon>
        <taxon>Araneomorphae</taxon>
        <taxon>Entelegynae</taxon>
        <taxon>Araneoidea</taxon>
        <taxon>Araneidae</taxon>
        <taxon>Larinioides</taxon>
    </lineage>
</organism>
<dbReference type="SUPFAM" id="SSF144217">
    <property type="entry name" value="CSL zinc finger"/>
    <property type="match status" value="1"/>
</dbReference>
<dbReference type="PROSITE" id="PS50076">
    <property type="entry name" value="DNAJ_2"/>
    <property type="match status" value="1"/>
</dbReference>
<dbReference type="PROSITE" id="PS51074">
    <property type="entry name" value="DPH_MB"/>
    <property type="match status" value="1"/>
</dbReference>
<feature type="domain" description="J" evidence="5">
    <location>
        <begin position="9"/>
        <end position="72"/>
    </location>
</feature>
<dbReference type="SMART" id="SM00271">
    <property type="entry name" value="DnaJ"/>
    <property type="match status" value="1"/>
</dbReference>
<dbReference type="InterPro" id="IPR036869">
    <property type="entry name" value="J_dom_sf"/>
</dbReference>
<dbReference type="Proteomes" id="UP001497382">
    <property type="component" value="Unassembled WGS sequence"/>
</dbReference>
<comment type="caution">
    <text evidence="7">The sequence shown here is derived from an EMBL/GenBank/DDBJ whole genome shotgun (WGS) entry which is preliminary data.</text>
</comment>
<dbReference type="PANTHER" id="PTHR45255:SF1">
    <property type="entry name" value="DNAJ HOMOLOG SUBFAMILY C MEMBER 24"/>
    <property type="match status" value="1"/>
</dbReference>
<proteinExistence type="inferred from homology"/>
<reference evidence="7 8" key="1">
    <citation type="submission" date="2024-04" db="EMBL/GenBank/DDBJ databases">
        <authorList>
            <person name="Rising A."/>
            <person name="Reimegard J."/>
            <person name="Sonavane S."/>
            <person name="Akerstrom W."/>
            <person name="Nylinder S."/>
            <person name="Hedman E."/>
            <person name="Kallberg Y."/>
        </authorList>
    </citation>
    <scope>NUCLEOTIDE SEQUENCE [LARGE SCALE GENOMIC DNA]</scope>
</reference>
<accession>A0AAV1Z9A7</accession>
<comment type="similarity">
    <text evidence="1">Belongs to the DPH4 family.</text>
</comment>
<name>A0AAV1Z9A7_9ARAC</name>
<keyword evidence="3" id="KW-0862">Zinc</keyword>
<gene>
    <name evidence="7" type="ORF">LARSCL_LOCUS4013</name>
</gene>
<dbReference type="Pfam" id="PF00226">
    <property type="entry name" value="DnaJ"/>
    <property type="match status" value="1"/>
</dbReference>
<keyword evidence="4" id="KW-0408">Iron</keyword>
<keyword evidence="2" id="KW-0479">Metal-binding</keyword>
<dbReference type="Gene3D" id="1.10.287.110">
    <property type="entry name" value="DnaJ domain"/>
    <property type="match status" value="1"/>
</dbReference>
<dbReference type="AlphaFoldDB" id="A0AAV1Z9A7"/>
<dbReference type="InterPro" id="IPR001623">
    <property type="entry name" value="DnaJ_domain"/>
</dbReference>
<dbReference type="GO" id="GO:0008198">
    <property type="term" value="F:ferrous iron binding"/>
    <property type="evidence" value="ECO:0007669"/>
    <property type="project" value="TreeGrafter"/>
</dbReference>
<dbReference type="PRINTS" id="PR00625">
    <property type="entry name" value="JDOMAIN"/>
</dbReference>
<dbReference type="CDD" id="cd06257">
    <property type="entry name" value="DnaJ"/>
    <property type="match status" value="1"/>
</dbReference>
<evidence type="ECO:0000313" key="7">
    <source>
        <dbReference type="EMBL" id="CAL1268142.1"/>
    </source>
</evidence>
<feature type="domain" description="DPH-type MB" evidence="6">
    <location>
        <begin position="83"/>
        <end position="139"/>
    </location>
</feature>
<evidence type="ECO:0000313" key="8">
    <source>
        <dbReference type="Proteomes" id="UP001497382"/>
    </source>
</evidence>
<evidence type="ECO:0000256" key="4">
    <source>
        <dbReference type="ARBA" id="ARBA00023004"/>
    </source>
</evidence>
<sequence length="149" mass="17248">MKYFIPMINYYEVLGVSSTSSREEIKQSYHNLIREHHPDKNMDQCSRTFCLIDEAWKTLSDDSLRRKYDAELTASELHSVHPVQEEIILSSAFYNSELEQYEKDCRCGGKYILSETEICDELILVDCDNCSLSIIIDCTTREISKTANS</sequence>
<evidence type="ECO:0000256" key="1">
    <source>
        <dbReference type="ARBA" id="ARBA00006169"/>
    </source>
</evidence>
<evidence type="ECO:0000256" key="3">
    <source>
        <dbReference type="ARBA" id="ARBA00022833"/>
    </source>
</evidence>
<evidence type="ECO:0000256" key="2">
    <source>
        <dbReference type="ARBA" id="ARBA00022723"/>
    </source>
</evidence>
<evidence type="ECO:0000259" key="6">
    <source>
        <dbReference type="PROSITE" id="PS51074"/>
    </source>
</evidence>